<evidence type="ECO:0000256" key="5">
    <source>
        <dbReference type="ARBA" id="ARBA00023136"/>
    </source>
</evidence>
<dbReference type="Proteomes" id="UP000280008">
    <property type="component" value="Unassembled WGS sequence"/>
</dbReference>
<comment type="caution">
    <text evidence="9">The sequence shown here is derived from an EMBL/GenBank/DDBJ whole genome shotgun (WGS) entry which is preliminary data.</text>
</comment>
<name>A0A495IDU3_9MICO</name>
<dbReference type="GO" id="GO:0005886">
    <property type="term" value="C:plasma membrane"/>
    <property type="evidence" value="ECO:0007669"/>
    <property type="project" value="UniProtKB-SubCell"/>
</dbReference>
<comment type="subcellular location">
    <subcellularLocation>
        <location evidence="1">Cell membrane</location>
        <topology evidence="1">Multi-pass membrane protein</topology>
    </subcellularLocation>
</comment>
<reference evidence="9 10" key="1">
    <citation type="submission" date="2018-10" db="EMBL/GenBank/DDBJ databases">
        <title>Sequencing the genomes of 1000 actinobacteria strains.</title>
        <authorList>
            <person name="Klenk H.-P."/>
        </authorList>
    </citation>
    <scope>NUCLEOTIDE SEQUENCE [LARGE SCALE GENOMIC DNA]</scope>
    <source>
        <strain evidence="9 10">DSM 17894</strain>
    </source>
</reference>
<feature type="transmembrane region" description="Helical" evidence="7">
    <location>
        <begin position="190"/>
        <end position="208"/>
    </location>
</feature>
<keyword evidence="4 7" id="KW-1133">Transmembrane helix</keyword>
<evidence type="ECO:0000256" key="1">
    <source>
        <dbReference type="ARBA" id="ARBA00004651"/>
    </source>
</evidence>
<dbReference type="SUPFAM" id="SSF82866">
    <property type="entry name" value="Multidrug efflux transporter AcrB transmembrane domain"/>
    <property type="match status" value="2"/>
</dbReference>
<evidence type="ECO:0000256" key="7">
    <source>
        <dbReference type="SAM" id="Phobius"/>
    </source>
</evidence>
<feature type="transmembrane region" description="Helical" evidence="7">
    <location>
        <begin position="561"/>
        <end position="582"/>
    </location>
</feature>
<feature type="transmembrane region" description="Helical" evidence="7">
    <location>
        <begin position="381"/>
        <end position="399"/>
    </location>
</feature>
<dbReference type="OrthoDB" id="7051771at2"/>
<feature type="transmembrane region" description="Helical" evidence="7">
    <location>
        <begin position="530"/>
        <end position="549"/>
    </location>
</feature>
<dbReference type="RefSeq" id="WP_121368184.1">
    <property type="nucleotide sequence ID" value="NZ_RBKS01000001.1"/>
</dbReference>
<keyword evidence="10" id="KW-1185">Reference proteome</keyword>
<dbReference type="AlphaFoldDB" id="A0A495IDU3"/>
<evidence type="ECO:0000313" key="9">
    <source>
        <dbReference type="EMBL" id="RKR73305.1"/>
    </source>
</evidence>
<accession>A0A495IDU3</accession>
<dbReference type="Gene3D" id="1.20.1640.10">
    <property type="entry name" value="Multidrug efflux transporter AcrB transmembrane domain"/>
    <property type="match status" value="2"/>
</dbReference>
<feature type="transmembrane region" description="Helical" evidence="7">
    <location>
        <begin position="645"/>
        <end position="665"/>
    </location>
</feature>
<gene>
    <name evidence="9" type="ORF">C8E83_0397</name>
</gene>
<evidence type="ECO:0000259" key="8">
    <source>
        <dbReference type="PROSITE" id="PS50156"/>
    </source>
</evidence>
<dbReference type="PROSITE" id="PS50156">
    <property type="entry name" value="SSD"/>
    <property type="match status" value="1"/>
</dbReference>
<dbReference type="PANTHER" id="PTHR33406">
    <property type="entry name" value="MEMBRANE PROTEIN MJ1562-RELATED"/>
    <property type="match status" value="1"/>
</dbReference>
<evidence type="ECO:0000256" key="6">
    <source>
        <dbReference type="SAM" id="MobiDB-lite"/>
    </source>
</evidence>
<evidence type="ECO:0000256" key="4">
    <source>
        <dbReference type="ARBA" id="ARBA00022989"/>
    </source>
</evidence>
<feature type="compositionally biased region" description="Low complexity" evidence="6">
    <location>
        <begin position="44"/>
        <end position="55"/>
    </location>
</feature>
<organism evidence="9 10">
    <name type="scientific">Frondihabitans australicus</name>
    <dbReference type="NCBI Taxonomy" id="386892"/>
    <lineage>
        <taxon>Bacteria</taxon>
        <taxon>Bacillati</taxon>
        <taxon>Actinomycetota</taxon>
        <taxon>Actinomycetes</taxon>
        <taxon>Micrococcales</taxon>
        <taxon>Microbacteriaceae</taxon>
        <taxon>Frondihabitans</taxon>
    </lineage>
</organism>
<dbReference type="Pfam" id="PF03176">
    <property type="entry name" value="MMPL"/>
    <property type="match status" value="2"/>
</dbReference>
<protein>
    <submittedName>
        <fullName evidence="9">RND superfamily putative drug exporter</fullName>
    </submittedName>
</protein>
<feature type="transmembrane region" description="Helical" evidence="7">
    <location>
        <begin position="282"/>
        <end position="305"/>
    </location>
</feature>
<keyword evidence="2" id="KW-1003">Cell membrane</keyword>
<proteinExistence type="predicted"/>
<feature type="compositionally biased region" description="Low complexity" evidence="6">
    <location>
        <begin position="65"/>
        <end position="77"/>
    </location>
</feature>
<feature type="transmembrane region" description="Helical" evidence="7">
    <location>
        <begin position="594"/>
        <end position="613"/>
    </location>
</feature>
<keyword evidence="5 7" id="KW-0472">Membrane</keyword>
<feature type="transmembrane region" description="Helical" evidence="7">
    <location>
        <begin position="17"/>
        <end position="38"/>
    </location>
</feature>
<dbReference type="EMBL" id="RBKS01000001">
    <property type="protein sequence ID" value="RKR73305.1"/>
    <property type="molecule type" value="Genomic_DNA"/>
</dbReference>
<keyword evidence="3 7" id="KW-0812">Transmembrane</keyword>
<dbReference type="PANTHER" id="PTHR33406:SF13">
    <property type="entry name" value="MEMBRANE PROTEIN YDFJ"/>
    <property type="match status" value="1"/>
</dbReference>
<evidence type="ECO:0000256" key="2">
    <source>
        <dbReference type="ARBA" id="ARBA00022475"/>
    </source>
</evidence>
<dbReference type="InterPro" id="IPR004869">
    <property type="entry name" value="MMPL_dom"/>
</dbReference>
<dbReference type="InterPro" id="IPR000731">
    <property type="entry name" value="SSD"/>
</dbReference>
<feature type="domain" description="SSD" evidence="8">
    <location>
        <begin position="248"/>
        <end position="339"/>
    </location>
</feature>
<evidence type="ECO:0000256" key="3">
    <source>
        <dbReference type="ARBA" id="ARBA00022692"/>
    </source>
</evidence>
<sequence length="738" mass="76650">MPTVLAAIGRFSARHRLLIIGAWLAVFAVFIVISASGADLNGGSTSMPATSSSTALKTVQEKFPSTGGSSSSSGSSSVSNTLQLVIEARGSAKATDPATKAEIESILTKAESLPHVKSASDPYSTTSPYVSKDGTTVVSTLTFEGLTTANAQTVSDRVDSFATAHDQSVRIEVGDELVAPAYSTFGAGEIIGILVAFLVLFITFGSLIAAGANMLVAIVGVGIGTVGVVAWSAFHSLDSTAITLPGMLGLAVGIDYSLFILTRFRAELRAGRKVEDAVARATGTAGTAVVFAGLTVIIALVGLVITRIGSIQDMGFAGAFAVAMAVLISLTLLPVLMKSLGIKALSRKDRKKLLDGRLVETVRTKRTFIGGWGRNVAYRPLPMLLGAVVVLAVIAVPFFSMKTVANIPGGSDPSSTERAAYDLIVDKFGGVQSPLIVLAQGDDMQDHAKAVDAKLTGLDDVESVVPAQIDASGDAALITVIPDGSPIDTSTTDLVRAIRADASSISGVTLSVTGETAIGVDTTALMNQALIEYVAVIVILSFLLMIVMFRSLLVPLFATAGYLLSLGAAFGGLTAVFQWGWLGGIIQAPQGDPLTSLLPIILVGVLFGLAMDYQVFMVSRIREEYVSGLPPKEAIVAGFRKSGPVIIAAALIMGFVFGGFASSTMTFAAETAFGLLVGVLADAFLVRMIIMPALLSLVGRAAWWLPAWLDRLLPSLDTEGHALDAPHDAVENAVLIDA</sequence>
<evidence type="ECO:0000313" key="10">
    <source>
        <dbReference type="Proteomes" id="UP000280008"/>
    </source>
</evidence>
<dbReference type="InterPro" id="IPR050545">
    <property type="entry name" value="Mycobact_MmpL"/>
</dbReference>
<feature type="transmembrane region" description="Helical" evidence="7">
    <location>
        <begin position="215"/>
        <end position="234"/>
    </location>
</feature>
<feature type="transmembrane region" description="Helical" evidence="7">
    <location>
        <begin position="317"/>
        <end position="337"/>
    </location>
</feature>
<feature type="transmembrane region" description="Helical" evidence="7">
    <location>
        <begin position="240"/>
        <end position="261"/>
    </location>
</feature>
<feature type="region of interest" description="Disordered" evidence="6">
    <location>
        <begin position="42"/>
        <end position="77"/>
    </location>
</feature>